<dbReference type="GO" id="GO:0006562">
    <property type="term" value="P:L-proline catabolic process"/>
    <property type="evidence" value="ECO:0007669"/>
    <property type="project" value="UniProtKB-ARBA"/>
</dbReference>
<accession>A0A6J4RY20</accession>
<evidence type="ECO:0000256" key="1">
    <source>
        <dbReference type="ARBA" id="ARBA00023002"/>
    </source>
</evidence>
<dbReference type="AlphaFoldDB" id="A0A6J4RY20"/>
<dbReference type="EMBL" id="CADCVO010000150">
    <property type="protein sequence ID" value="CAA9478192.1"/>
    <property type="molecule type" value="Genomic_DNA"/>
</dbReference>
<dbReference type="Gene3D" id="3.20.20.220">
    <property type="match status" value="1"/>
</dbReference>
<sequence length="285" mass="30499">MPLARTARFRLATSRVLDRTVHAAPPLEARAWRSARRYVGGRTADEALAVARELDAAGLASSIDLFGERVTDRDEAQEVAVAYVSLARRVRDAPPGVWLSLDLSHVAFDLGLATQIAEAVPAGRLLQLGAEEAETAGRTVEAACRLAGRGLPVGATLQANLLRSVADADRLAAAGIPVRLVKGAYVERSDVARPWGRETDVAYAMLAHRLAGAGAGLALATHDRALRDRLLADLPAEVGCELLLGIHPEQASELAARGRQVRIYVPYGDGWLRYLLRRRAEAVGA</sequence>
<proteinExistence type="predicted"/>
<evidence type="ECO:0000259" key="2">
    <source>
        <dbReference type="Pfam" id="PF01619"/>
    </source>
</evidence>
<feature type="domain" description="Proline dehydrogenase" evidence="2">
    <location>
        <begin position="49"/>
        <end position="281"/>
    </location>
</feature>
<gene>
    <name evidence="3" type="ORF">AVDCRST_MAG13-994</name>
</gene>
<protein>
    <submittedName>
        <fullName evidence="3">Proline dehydrogenase (Proline oxidase)</fullName>
        <ecNumber evidence="3">1.5.99.8</ecNumber>
    </submittedName>
</protein>
<dbReference type="InterPro" id="IPR029041">
    <property type="entry name" value="FAD-linked_oxidoreductase-like"/>
</dbReference>
<dbReference type="SUPFAM" id="SSF51730">
    <property type="entry name" value="FAD-linked oxidoreductase"/>
    <property type="match status" value="1"/>
</dbReference>
<organism evidence="3">
    <name type="scientific">uncultured Solirubrobacteraceae bacterium</name>
    <dbReference type="NCBI Taxonomy" id="1162706"/>
    <lineage>
        <taxon>Bacteria</taxon>
        <taxon>Bacillati</taxon>
        <taxon>Actinomycetota</taxon>
        <taxon>Thermoleophilia</taxon>
        <taxon>Solirubrobacterales</taxon>
        <taxon>Solirubrobacteraceae</taxon>
        <taxon>environmental samples</taxon>
    </lineage>
</organism>
<keyword evidence="1 3" id="KW-0560">Oxidoreductase</keyword>
<evidence type="ECO:0000313" key="3">
    <source>
        <dbReference type="EMBL" id="CAA9478192.1"/>
    </source>
</evidence>
<dbReference type="Pfam" id="PF01619">
    <property type="entry name" value="Pro_dh"/>
    <property type="match status" value="1"/>
</dbReference>
<reference evidence="3" key="1">
    <citation type="submission" date="2020-02" db="EMBL/GenBank/DDBJ databases">
        <authorList>
            <person name="Meier V. D."/>
        </authorList>
    </citation>
    <scope>NUCLEOTIDE SEQUENCE</scope>
    <source>
        <strain evidence="3">AVDCRST_MAG13</strain>
    </source>
</reference>
<dbReference type="GO" id="GO:0004657">
    <property type="term" value="F:proline dehydrogenase activity"/>
    <property type="evidence" value="ECO:0007669"/>
    <property type="project" value="UniProtKB-ARBA"/>
</dbReference>
<name>A0A6J4RY20_9ACTN</name>
<dbReference type="InterPro" id="IPR002872">
    <property type="entry name" value="Proline_DH_dom"/>
</dbReference>
<dbReference type="EC" id="1.5.99.8" evidence="3"/>